<keyword evidence="9" id="KW-0820">tRNA-binding</keyword>
<name>A0A345Z285_9MOLU</name>
<dbReference type="AlphaFoldDB" id="A0A345Z285"/>
<dbReference type="GO" id="GO:0019843">
    <property type="term" value="F:rRNA binding"/>
    <property type="evidence" value="ECO:0007669"/>
    <property type="project" value="UniProtKB-UniRule"/>
</dbReference>
<dbReference type="EMBL" id="CP031376">
    <property type="protein sequence ID" value="AXK50714.1"/>
    <property type="molecule type" value="Genomic_DNA"/>
</dbReference>
<organism evidence="11 12">
    <name type="scientific">Spiroplasma alleghenense</name>
    <dbReference type="NCBI Taxonomy" id="216931"/>
    <lineage>
        <taxon>Bacteria</taxon>
        <taxon>Bacillati</taxon>
        <taxon>Mycoplasmatota</taxon>
        <taxon>Mollicutes</taxon>
        <taxon>Entomoplasmatales</taxon>
        <taxon>Spiroplasmataceae</taxon>
        <taxon>Spiroplasma</taxon>
    </lineage>
</organism>
<dbReference type="GO" id="GO:0000049">
    <property type="term" value="F:tRNA binding"/>
    <property type="evidence" value="ECO:0007669"/>
    <property type="project" value="UniProtKB-KW"/>
</dbReference>
<dbReference type="OrthoDB" id="9803740at2"/>
<sequence>MAKFGKKYNAVVSKIDKNTAYPISEAAKLAKETSTTKFDSTVEVAFNLNVDPRHADQQIRGALVLPAGTGKTQKVLVLTNTKTKEAEEGGADFVGGVDLIQKIQKENWFDFDVIIATPEMMAELGKIGKVLGPKGLMPNPKTGTVTVDVKKALDDVKKGKIEYRTDKEGNVHAILGKASFKEEQIVQNYNAIFDAIKKAKPNAVKGNYIKNIVISTTMGPGIKVAIEV</sequence>
<dbReference type="PANTHER" id="PTHR36427:SF3">
    <property type="entry name" value="LARGE RIBOSOMAL SUBUNIT PROTEIN UL1M"/>
    <property type="match status" value="1"/>
</dbReference>
<comment type="subunit">
    <text evidence="9">Part of the 50S ribosomal subunit.</text>
</comment>
<dbReference type="InterPro" id="IPR023673">
    <property type="entry name" value="Ribosomal_uL1_CS"/>
</dbReference>
<dbReference type="HAMAP" id="MF_01318_B">
    <property type="entry name" value="Ribosomal_uL1_B"/>
    <property type="match status" value="1"/>
</dbReference>
<evidence type="ECO:0000256" key="1">
    <source>
        <dbReference type="ARBA" id="ARBA00010531"/>
    </source>
</evidence>
<gene>
    <name evidence="9 11" type="primary">rplA</name>
    <name evidence="11" type="ORF">SALLE_v1c00380</name>
</gene>
<keyword evidence="5 9" id="KW-0694">RNA-binding</keyword>
<evidence type="ECO:0000256" key="5">
    <source>
        <dbReference type="ARBA" id="ARBA00022884"/>
    </source>
</evidence>
<accession>A0A345Z285</accession>
<keyword evidence="7 9" id="KW-0687">Ribonucleoprotein</keyword>
<dbReference type="InterPro" id="IPR016095">
    <property type="entry name" value="Ribosomal_uL1_3-a/b-sand"/>
</dbReference>
<evidence type="ECO:0000256" key="4">
    <source>
        <dbReference type="ARBA" id="ARBA00022845"/>
    </source>
</evidence>
<evidence type="ECO:0000256" key="2">
    <source>
        <dbReference type="ARBA" id="ARBA00022491"/>
    </source>
</evidence>
<dbReference type="PANTHER" id="PTHR36427">
    <property type="entry name" value="54S RIBOSOMAL PROTEIN L1, MITOCHONDRIAL"/>
    <property type="match status" value="1"/>
</dbReference>
<dbReference type="InterPro" id="IPR005878">
    <property type="entry name" value="Ribosom_uL1_bac-type"/>
</dbReference>
<comment type="function">
    <text evidence="9">Protein L1 is also a translational repressor protein, it controls the translation of the L11 operon by binding to its mRNA.</text>
</comment>
<proteinExistence type="inferred from homology"/>
<evidence type="ECO:0000256" key="8">
    <source>
        <dbReference type="ARBA" id="ARBA00035241"/>
    </source>
</evidence>
<dbReference type="GO" id="GO:0006417">
    <property type="term" value="P:regulation of translation"/>
    <property type="evidence" value="ECO:0007669"/>
    <property type="project" value="UniProtKB-KW"/>
</dbReference>
<keyword evidence="12" id="KW-1185">Reference proteome</keyword>
<dbReference type="GO" id="GO:0003735">
    <property type="term" value="F:structural constituent of ribosome"/>
    <property type="evidence" value="ECO:0007669"/>
    <property type="project" value="InterPro"/>
</dbReference>
<dbReference type="Pfam" id="PF00687">
    <property type="entry name" value="Ribosomal_L1"/>
    <property type="match status" value="1"/>
</dbReference>
<comment type="similarity">
    <text evidence="1 9 10">Belongs to the universal ribosomal protein uL1 family.</text>
</comment>
<dbReference type="InterPro" id="IPR028364">
    <property type="entry name" value="Ribosomal_uL1/biogenesis"/>
</dbReference>
<dbReference type="Proteomes" id="UP000254792">
    <property type="component" value="Chromosome"/>
</dbReference>
<dbReference type="NCBIfam" id="TIGR01169">
    <property type="entry name" value="rplA_bact"/>
    <property type="match status" value="1"/>
</dbReference>
<dbReference type="InterPro" id="IPR023674">
    <property type="entry name" value="Ribosomal_uL1-like"/>
</dbReference>
<evidence type="ECO:0000256" key="10">
    <source>
        <dbReference type="RuleBase" id="RU000659"/>
    </source>
</evidence>
<evidence type="ECO:0000313" key="12">
    <source>
        <dbReference type="Proteomes" id="UP000254792"/>
    </source>
</evidence>
<evidence type="ECO:0000256" key="9">
    <source>
        <dbReference type="HAMAP-Rule" id="MF_01318"/>
    </source>
</evidence>
<dbReference type="PROSITE" id="PS01199">
    <property type="entry name" value="RIBOSOMAL_L1"/>
    <property type="match status" value="1"/>
</dbReference>
<evidence type="ECO:0000256" key="3">
    <source>
        <dbReference type="ARBA" id="ARBA00022730"/>
    </source>
</evidence>
<comment type="function">
    <text evidence="9">Binds directly to 23S rRNA. The L1 stalk is quite mobile in the ribosome, and is involved in E site tRNA release.</text>
</comment>
<dbReference type="FunFam" id="3.40.50.790:FF:000001">
    <property type="entry name" value="50S ribosomal protein L1"/>
    <property type="match status" value="1"/>
</dbReference>
<reference evidence="11 12" key="1">
    <citation type="submission" date="2018-07" db="EMBL/GenBank/DDBJ databases">
        <title>Complete genome sequence of Spiroplasma alleghenense PLHS-1 (ATCC 51752).</title>
        <authorList>
            <person name="Chou L."/>
            <person name="Lee T.-Y."/>
            <person name="Tsai Y.-M."/>
            <person name="Kuo C.-H."/>
        </authorList>
    </citation>
    <scope>NUCLEOTIDE SEQUENCE [LARGE SCALE GENOMIC DNA]</scope>
    <source>
        <strain evidence="11 12">PLHS-1</strain>
    </source>
</reference>
<keyword evidence="6 9" id="KW-0689">Ribosomal protein</keyword>
<evidence type="ECO:0000256" key="6">
    <source>
        <dbReference type="ARBA" id="ARBA00022980"/>
    </source>
</evidence>
<dbReference type="Gene3D" id="3.30.190.20">
    <property type="match status" value="1"/>
</dbReference>
<dbReference type="Gene3D" id="3.40.50.790">
    <property type="match status" value="1"/>
</dbReference>
<dbReference type="CDD" id="cd00403">
    <property type="entry name" value="Ribosomal_L1"/>
    <property type="match status" value="1"/>
</dbReference>
<protein>
    <recommendedName>
        <fullName evidence="8 9">Large ribosomal subunit protein uL1</fullName>
    </recommendedName>
</protein>
<keyword evidence="4 9" id="KW-0810">Translation regulation</keyword>
<dbReference type="RefSeq" id="WP_115557645.1">
    <property type="nucleotide sequence ID" value="NZ_CP031376.1"/>
</dbReference>
<dbReference type="PIRSF" id="PIRSF002155">
    <property type="entry name" value="Ribosomal_L1"/>
    <property type="match status" value="1"/>
</dbReference>
<dbReference type="SUPFAM" id="SSF56808">
    <property type="entry name" value="Ribosomal protein L1"/>
    <property type="match status" value="1"/>
</dbReference>
<evidence type="ECO:0000313" key="11">
    <source>
        <dbReference type="EMBL" id="AXK50714.1"/>
    </source>
</evidence>
<dbReference type="GO" id="GO:0006412">
    <property type="term" value="P:translation"/>
    <property type="evidence" value="ECO:0007669"/>
    <property type="project" value="UniProtKB-UniRule"/>
</dbReference>
<dbReference type="KEGG" id="salx:SALLE_v1c00380"/>
<keyword evidence="2 9" id="KW-0678">Repressor</keyword>
<keyword evidence="3 9" id="KW-0699">rRNA-binding</keyword>
<evidence type="ECO:0000256" key="7">
    <source>
        <dbReference type="ARBA" id="ARBA00023274"/>
    </source>
</evidence>
<dbReference type="InterPro" id="IPR002143">
    <property type="entry name" value="Ribosomal_uL1"/>
</dbReference>
<dbReference type="GO" id="GO:0015934">
    <property type="term" value="C:large ribosomal subunit"/>
    <property type="evidence" value="ECO:0007669"/>
    <property type="project" value="InterPro"/>
</dbReference>